<feature type="domain" description="RNase H type-1" evidence="14">
    <location>
        <begin position="87"/>
        <end position="235"/>
    </location>
</feature>
<comment type="function">
    <text evidence="3">Endonuclease that specifically degrades the RNA of RNA-DNA hybrids.</text>
</comment>
<feature type="region of interest" description="Disordered" evidence="13">
    <location>
        <begin position="47"/>
        <end position="71"/>
    </location>
</feature>
<evidence type="ECO:0000256" key="10">
    <source>
        <dbReference type="ARBA" id="ARBA00022759"/>
    </source>
</evidence>
<dbReference type="Gene3D" id="3.40.970.10">
    <property type="entry name" value="Ribonuclease H1, N-terminal domain"/>
    <property type="match status" value="1"/>
</dbReference>
<dbReference type="Pfam" id="PF01693">
    <property type="entry name" value="Cauli_VI"/>
    <property type="match status" value="1"/>
</dbReference>
<evidence type="ECO:0000256" key="1">
    <source>
        <dbReference type="ARBA" id="ARBA00000077"/>
    </source>
</evidence>
<dbReference type="EMBL" id="VBRY01000006">
    <property type="protein sequence ID" value="TLS67228.1"/>
    <property type="molecule type" value="Genomic_DNA"/>
</dbReference>
<dbReference type="PIRSF" id="PIRSF036852">
    <property type="entry name" value="Ribonuclease_H1_euk"/>
    <property type="match status" value="1"/>
</dbReference>
<gene>
    <name evidence="15" type="ORF">FEF65_07250</name>
</gene>
<dbReference type="InterPro" id="IPR036397">
    <property type="entry name" value="RNaseH_sf"/>
</dbReference>
<comment type="catalytic activity">
    <reaction evidence="1">
        <text>Endonucleolytic cleavage to 5'-phosphomonoester.</text>
        <dbReference type="EC" id="3.1.26.4"/>
    </reaction>
</comment>
<dbReference type="Gene3D" id="3.30.420.10">
    <property type="entry name" value="Ribonuclease H-like superfamily/Ribonuclease H"/>
    <property type="match status" value="1"/>
</dbReference>
<dbReference type="InterPro" id="IPR011320">
    <property type="entry name" value="RNase_H1_N"/>
</dbReference>
<keyword evidence="10" id="KW-0255">Endonuclease</keyword>
<dbReference type="EC" id="3.1.26.4" evidence="6"/>
<dbReference type="Pfam" id="PF00075">
    <property type="entry name" value="RNase_H"/>
    <property type="match status" value="1"/>
</dbReference>
<dbReference type="GO" id="GO:0043137">
    <property type="term" value="P:DNA replication, removal of RNA primer"/>
    <property type="evidence" value="ECO:0007669"/>
    <property type="project" value="TreeGrafter"/>
</dbReference>
<keyword evidence="8" id="KW-0540">Nuclease</keyword>
<dbReference type="PANTHER" id="PTHR10642:SF26">
    <property type="entry name" value="RIBONUCLEASE H1"/>
    <property type="match status" value="1"/>
</dbReference>
<dbReference type="InterPro" id="IPR017067">
    <property type="entry name" value="RNase_H1_euk"/>
</dbReference>
<evidence type="ECO:0000256" key="6">
    <source>
        <dbReference type="ARBA" id="ARBA00012180"/>
    </source>
</evidence>
<evidence type="ECO:0000256" key="11">
    <source>
        <dbReference type="ARBA" id="ARBA00022801"/>
    </source>
</evidence>
<evidence type="ECO:0000313" key="15">
    <source>
        <dbReference type="EMBL" id="TLS67228.1"/>
    </source>
</evidence>
<dbReference type="RefSeq" id="WP_138239144.1">
    <property type="nucleotide sequence ID" value="NZ_VBRY01000006.1"/>
</dbReference>
<organism evidence="15 16">
    <name type="scientific">Mariprofundus erugo</name>
    <dbReference type="NCBI Taxonomy" id="2528639"/>
    <lineage>
        <taxon>Bacteria</taxon>
        <taxon>Pseudomonadati</taxon>
        <taxon>Pseudomonadota</taxon>
        <taxon>Candidatius Mariprofundia</taxon>
        <taxon>Mariprofundales</taxon>
        <taxon>Mariprofundaceae</taxon>
        <taxon>Mariprofundus</taxon>
    </lineage>
</organism>
<dbReference type="InterPro" id="IPR037056">
    <property type="entry name" value="RNase_H1_N_sf"/>
</dbReference>
<dbReference type="SUPFAM" id="SSF55658">
    <property type="entry name" value="L9 N-domain-like"/>
    <property type="match status" value="1"/>
</dbReference>
<sequence>MAQKFYVVWHGRETGIFTDWATCKKQVDQFTGARYKSFPTRAEAEAAFHGKPAGTGRASDPATTTPARKRTTAQTVKTYDAAEIAAMRIDTKIFTDGGCEPNPGKAGSGVAVYRDGIVAELWYGLFNPKGTNNTAELNALHQALLMARKELEQGRSVAIFCDSKYAIQCITQWAIGWQKKGWKKAGGEIKNLELIKEMFALHQQLKEKVQVLHVNGHVGVEGNELADRMSILTIETKTAEFKRYSETLDVSALLAMRAG</sequence>
<dbReference type="Proteomes" id="UP000306585">
    <property type="component" value="Unassembled WGS sequence"/>
</dbReference>
<keyword evidence="9" id="KW-0479">Metal-binding</keyword>
<dbReference type="InterPro" id="IPR009027">
    <property type="entry name" value="Ribosomal_bL9/RNase_H1_N"/>
</dbReference>
<evidence type="ECO:0000256" key="2">
    <source>
        <dbReference type="ARBA" id="ARBA00001946"/>
    </source>
</evidence>
<evidence type="ECO:0000256" key="4">
    <source>
        <dbReference type="ARBA" id="ARBA00005300"/>
    </source>
</evidence>
<evidence type="ECO:0000313" key="16">
    <source>
        <dbReference type="Proteomes" id="UP000306585"/>
    </source>
</evidence>
<comment type="cofactor">
    <cofactor evidence="2">
        <name>Mg(2+)</name>
        <dbReference type="ChEBI" id="CHEBI:18420"/>
    </cofactor>
</comment>
<evidence type="ECO:0000256" key="7">
    <source>
        <dbReference type="ARBA" id="ARBA00017721"/>
    </source>
</evidence>
<dbReference type="InterPro" id="IPR050092">
    <property type="entry name" value="RNase_H"/>
</dbReference>
<name>A0A5R9GNK1_9PROT</name>
<protein>
    <recommendedName>
        <fullName evidence="7">Ribonuclease H</fullName>
        <ecNumber evidence="6">3.1.26.4</ecNumber>
    </recommendedName>
</protein>
<evidence type="ECO:0000256" key="5">
    <source>
        <dbReference type="ARBA" id="ARBA00011245"/>
    </source>
</evidence>
<dbReference type="PANTHER" id="PTHR10642">
    <property type="entry name" value="RIBONUCLEASE H1"/>
    <property type="match status" value="1"/>
</dbReference>
<dbReference type="InterPro" id="IPR022892">
    <property type="entry name" value="RNaseHI"/>
</dbReference>
<dbReference type="InterPro" id="IPR012337">
    <property type="entry name" value="RNaseH-like_sf"/>
</dbReference>
<keyword evidence="16" id="KW-1185">Reference proteome</keyword>
<dbReference type="FunFam" id="3.40.970.10:FF:000002">
    <property type="entry name" value="Ribonuclease H"/>
    <property type="match status" value="1"/>
</dbReference>
<dbReference type="InterPro" id="IPR002156">
    <property type="entry name" value="RNaseH_domain"/>
</dbReference>
<evidence type="ECO:0000259" key="14">
    <source>
        <dbReference type="PROSITE" id="PS50879"/>
    </source>
</evidence>
<proteinExistence type="inferred from homology"/>
<evidence type="ECO:0000256" key="8">
    <source>
        <dbReference type="ARBA" id="ARBA00022722"/>
    </source>
</evidence>
<reference evidence="15 16" key="1">
    <citation type="journal article" date="2019" name="Appl. Environ. Microbiol.">
        <title>Environmental Evidence and Genomic Insight of Iron-oxidizing Bacteria Preference Towards More Corrosion Resistant Stainless Steel at Higher Salinities.</title>
        <authorList>
            <person name="Garrison C.E."/>
            <person name="Price K.A."/>
            <person name="Field E.K."/>
        </authorList>
    </citation>
    <scope>NUCLEOTIDE SEQUENCE [LARGE SCALE GENOMIC DNA]</scope>
    <source>
        <strain evidence="15 16">P3</strain>
    </source>
</reference>
<dbReference type="CDD" id="cd09278">
    <property type="entry name" value="RNase_HI_prokaryote_like"/>
    <property type="match status" value="1"/>
</dbReference>
<keyword evidence="12" id="KW-0460">Magnesium</keyword>
<dbReference type="AlphaFoldDB" id="A0A5R9GNK1"/>
<dbReference type="SUPFAM" id="SSF53098">
    <property type="entry name" value="Ribonuclease H-like"/>
    <property type="match status" value="1"/>
</dbReference>
<dbReference type="PROSITE" id="PS50879">
    <property type="entry name" value="RNASE_H_1"/>
    <property type="match status" value="1"/>
</dbReference>
<dbReference type="GO" id="GO:0003676">
    <property type="term" value="F:nucleic acid binding"/>
    <property type="evidence" value="ECO:0007669"/>
    <property type="project" value="InterPro"/>
</dbReference>
<comment type="subunit">
    <text evidence="5">Monomer.</text>
</comment>
<evidence type="ECO:0000256" key="9">
    <source>
        <dbReference type="ARBA" id="ARBA00022723"/>
    </source>
</evidence>
<comment type="caution">
    <text evidence="15">The sequence shown here is derived from an EMBL/GenBank/DDBJ whole genome shotgun (WGS) entry which is preliminary data.</text>
</comment>
<keyword evidence="11" id="KW-0378">Hydrolase</keyword>
<dbReference type="GO" id="GO:0000287">
    <property type="term" value="F:magnesium ion binding"/>
    <property type="evidence" value="ECO:0007669"/>
    <property type="project" value="InterPro"/>
</dbReference>
<evidence type="ECO:0000256" key="3">
    <source>
        <dbReference type="ARBA" id="ARBA00004065"/>
    </source>
</evidence>
<evidence type="ECO:0000256" key="13">
    <source>
        <dbReference type="SAM" id="MobiDB-lite"/>
    </source>
</evidence>
<dbReference type="GO" id="GO:0004523">
    <property type="term" value="F:RNA-DNA hybrid ribonuclease activity"/>
    <property type="evidence" value="ECO:0007669"/>
    <property type="project" value="UniProtKB-EC"/>
</dbReference>
<comment type="similarity">
    <text evidence="4">Belongs to the RNase H family.</text>
</comment>
<accession>A0A5R9GNK1</accession>
<evidence type="ECO:0000256" key="12">
    <source>
        <dbReference type="ARBA" id="ARBA00022842"/>
    </source>
</evidence>